<protein>
    <submittedName>
        <fullName evidence="1">Uncharacterized protein</fullName>
    </submittedName>
</protein>
<gene>
    <name evidence="1" type="ORF">OPV22_031204</name>
</gene>
<keyword evidence="2" id="KW-1185">Reference proteome</keyword>
<dbReference type="PANTHER" id="PTHR33356:SF5">
    <property type="entry name" value="TIP41-LIKE PROTEIN"/>
    <property type="match status" value="1"/>
</dbReference>
<dbReference type="AlphaFoldDB" id="A0AAV8PNX7"/>
<sequence>MSPDTLTSLQDTNRGCVGVARQAIPELCAVREHWKLSLRGREGARRQLFLWALWPGMVRGYSKRVKLPEELMEEIQGRGFHREVGTVARGCSTVLVPDRVVQALNLNLEELAAQPRFPGGFVLSHDALMGRSGAVLGHQKKSHQHVSPAVSAAAGAAVAAHEIGLPQEWIY</sequence>
<reference evidence="1 2" key="1">
    <citation type="submission" date="2022-12" db="EMBL/GenBank/DDBJ databases">
        <title>Chromosome-scale assembly of the Ensete ventricosum genome.</title>
        <authorList>
            <person name="Dussert Y."/>
            <person name="Stocks J."/>
            <person name="Wendawek A."/>
            <person name="Woldeyes F."/>
            <person name="Nichols R.A."/>
            <person name="Borrell J.S."/>
        </authorList>
    </citation>
    <scope>NUCLEOTIDE SEQUENCE [LARGE SCALE GENOMIC DNA]</scope>
    <source>
        <strain evidence="2">cv. Maze</strain>
        <tissue evidence="1">Seeds</tissue>
    </source>
</reference>
<dbReference type="Proteomes" id="UP001222027">
    <property type="component" value="Unassembled WGS sequence"/>
</dbReference>
<comment type="caution">
    <text evidence="1">The sequence shown here is derived from an EMBL/GenBank/DDBJ whole genome shotgun (WGS) entry which is preliminary data.</text>
</comment>
<organism evidence="1 2">
    <name type="scientific">Ensete ventricosum</name>
    <name type="common">Abyssinian banana</name>
    <name type="synonym">Musa ensete</name>
    <dbReference type="NCBI Taxonomy" id="4639"/>
    <lineage>
        <taxon>Eukaryota</taxon>
        <taxon>Viridiplantae</taxon>
        <taxon>Streptophyta</taxon>
        <taxon>Embryophyta</taxon>
        <taxon>Tracheophyta</taxon>
        <taxon>Spermatophyta</taxon>
        <taxon>Magnoliopsida</taxon>
        <taxon>Liliopsida</taxon>
        <taxon>Zingiberales</taxon>
        <taxon>Musaceae</taxon>
        <taxon>Ensete</taxon>
    </lineage>
</organism>
<name>A0AAV8PNX7_ENSVE</name>
<evidence type="ECO:0000313" key="2">
    <source>
        <dbReference type="Proteomes" id="UP001222027"/>
    </source>
</evidence>
<dbReference type="PANTHER" id="PTHR33356">
    <property type="entry name" value="TIP41-LIKE PROTEIN"/>
    <property type="match status" value="1"/>
</dbReference>
<dbReference type="EMBL" id="JAQQAF010000009">
    <property type="protein sequence ID" value="KAJ8458278.1"/>
    <property type="molecule type" value="Genomic_DNA"/>
</dbReference>
<proteinExistence type="predicted"/>
<evidence type="ECO:0000313" key="1">
    <source>
        <dbReference type="EMBL" id="KAJ8458278.1"/>
    </source>
</evidence>
<accession>A0AAV8PNX7</accession>